<dbReference type="GO" id="GO:0032012">
    <property type="term" value="P:regulation of ARF protein signal transduction"/>
    <property type="evidence" value="ECO:0007669"/>
    <property type="project" value="InterPro"/>
</dbReference>
<dbReference type="Pfam" id="PF00402">
    <property type="entry name" value="Calponin"/>
    <property type="match status" value="1"/>
</dbReference>
<dbReference type="WBParaSite" id="TCONS_00010280.p1">
    <property type="protein sequence ID" value="TCONS_00010280.p1"/>
    <property type="gene ID" value="XLOC_007975"/>
</dbReference>
<dbReference type="PROSITE" id="PS51122">
    <property type="entry name" value="CALPONIN_2"/>
    <property type="match status" value="1"/>
</dbReference>
<keyword evidence="4" id="KW-0963">Cytoplasm</keyword>
<dbReference type="Gene3D" id="1.10.220.20">
    <property type="match status" value="1"/>
</dbReference>
<dbReference type="SUPFAM" id="SSF48371">
    <property type="entry name" value="ARM repeat"/>
    <property type="match status" value="1"/>
</dbReference>
<dbReference type="InterPro" id="IPR032691">
    <property type="entry name" value="Mon2/Sec7/BIG1-like_HUS"/>
</dbReference>
<proteinExistence type="predicted"/>
<evidence type="ECO:0000256" key="4">
    <source>
        <dbReference type="ARBA" id="ARBA00022490"/>
    </source>
</evidence>
<dbReference type="SMART" id="SM00033">
    <property type="entry name" value="CH"/>
    <property type="match status" value="1"/>
</dbReference>
<dbReference type="FunFam" id="1.10.220.20:FF:000002">
    <property type="entry name" value="Brefeldin A-inhibited guanine nucleotide-exchange protein 1"/>
    <property type="match status" value="1"/>
</dbReference>
<dbReference type="Pfam" id="PF12783">
    <property type="entry name" value="Sec7-like_HUS"/>
    <property type="match status" value="1"/>
</dbReference>
<protein>
    <submittedName>
        <fullName evidence="10">Calponin-homology (CH) domain-containing protein</fullName>
    </submittedName>
    <submittedName>
        <fullName evidence="11">SEC7 domain-containing protein</fullName>
    </submittedName>
</protein>
<dbReference type="InterPro" id="IPR036872">
    <property type="entry name" value="CH_dom_sf"/>
</dbReference>
<dbReference type="InterPro" id="IPR003096">
    <property type="entry name" value="SM22_calponin"/>
</dbReference>
<evidence type="ECO:0000256" key="3">
    <source>
        <dbReference type="ARBA" id="ARBA00022448"/>
    </source>
</evidence>
<dbReference type="STRING" id="6248.A0A0K0EFK2"/>
<dbReference type="CDD" id="cd00171">
    <property type="entry name" value="Sec7"/>
    <property type="match status" value="1"/>
</dbReference>
<accession>A0A0K0EFK2</accession>
<dbReference type="InterPro" id="IPR000557">
    <property type="entry name" value="Calponin_repeat"/>
</dbReference>
<sequence length="1795" mass="204580">MSRAEKSGIAFEAHQKVQSKFDPELAGQILTWIRSISKQDFDTSGNMENFGSVLKNGVVLCNFANSLKSGAIKKINNSAMAFKQMENISFFLSFAEEYVNKSELFQTVDLYEAQDLNSVLICLGALARKSEKHFGIPGLGPKEAEGEKREWTEEQLKAGEGIIGLQAGSNKGANASGINMGNTRHMYVEMFLKTSIERIYNDKDIKKKDHINLKKACETALEALKSYGESDNNTCNGSILPTERGFVLADNFFLPFELACQAKSPRIVITSLDCLQKLIAYGHLQGNIVDYENNDRMLIDRIVEAICYPFQGPHTDDSVQLQIIKAILAVVLSPSCHVHNGSLLLAIKTCFNIYLASKSNINQATARGILTQIINTVFEALQKKLKEKHLYKVDESDENVIKDVLESIVNKISNEIDTNIKKPTSSNSSIIEDNSECSDSISNEFLNEQVSFSCPEEKDAFLLFRALCRLSMKVLPDNPDFKSHELRSKLLSLEMLLLIIQNFHVNLPDKHCLVFAIRHYLCVALSKNSVSPFINVFEKSLAIFVLLVNKFKSHLKLQIEVFFREIILNILESGSSSFEHKWIVLNTVAKICEVPQSIVDIYVNYDCHLTSYNIFENLISILGKIAMGSTIIDPTNLTVVQIKEKEKCMKVLGLNSLVEILQCLTEWYSEVGSYTKVTDNDQDSDSETNSISQFTQLKQQKSIIEHGIDLFAKKAKHGLQYLQEKKIVGTEPAEIAKFFFGEDRLDKTVVGDYLGDGDSFNKEVMYSYIDLFDFTNMNIVAALRLLLEKFRLPGEAQKIDRLMEKFASRFCECNSNLRLFASADTAYVLSYSIIMLTTDLHSPQVKNKMTKEQYIAMNRGINDSADLPQEYLSEIYDEIASNEIKMKPTLSGKKNTNNNLVQQTARQRKLIQNMELQSISENAFALMEQAARSHIEFTNASHIEHVKPMFEITWTPCLAAFSIGLQASDDVDIWTTCLDGFKLGIRISCLFQMTLERNAYVQALARFTLLTAKNSIREMKPKNVESIKLLMLVGEEDGDYLEECWYDVLKCISQLELAQNLVISNGKNNIVSNGQSAQLLLKNNGHVDEKLIHSLQECLGEASSQNVIVAVDKIFQNSSRLNGDAIVHFVTQLCKVSLEELTVPGKPRLYMLQKIVEISFYNMDRIRIEWSRIWSILGEHFNVAGCSSRENVSHFALDALKQLSMKFLERGELPNFRFQKEFMKPFEIIMQKNSTLECREMILACIANMVHSYSNRIKSGWKNIFSLFMVAGRDNRAPIVECAFQTVTHIITEVCKTNFISIVDFFQDAVKCLSEFSCNYNYPDISMESIKLIRYCADHVSKNTYIFVEHCFDDISSNTSTPSMEVSSPLKIRQNSMQKVWLRGWFPIFSELYYIINDCKLDVRTRSLTVMFDIIKTYGSEFEEEWWKDLFNVLFKIFDFSKLRDNPNHKNEWMTTTCNHALYAVVDVFTKFYPSLIPTQMLAFYELLYFFTEQLENDNLSRSAINCLEILILSCGEKFSKDMWDHTIDLYERIFDVTMPHCTTNLLNSISPTHIKKDINNEESNKKGSELTSKDKSDDYELNILLNQYIAQLELVNSINSLLFKKVTGVMSSENIDEYGSTDVFGLLSTDQLLKIVSSLIKSHKVSREFSTNSVSRTVLWKALFKGKKKLNVVESETKTVNCVLSILFKLIESGFNDKEQIIIENIYKTLKETCIDCITYYLLLDSASHKTTWQPIICLILNHSIEQTKNNTIEGKEFSKFLAPYICKLIENEEPKCIRSLVSSFFEEALKNYL</sequence>
<keyword evidence="6" id="KW-0472">Membrane</keyword>
<dbReference type="GO" id="GO:0016020">
    <property type="term" value="C:membrane"/>
    <property type="evidence" value="ECO:0007669"/>
    <property type="project" value="UniProtKB-SubCell"/>
</dbReference>
<dbReference type="InterPro" id="IPR046455">
    <property type="entry name" value="Sec7/BIG1-like_C"/>
</dbReference>
<dbReference type="InterPro" id="IPR016024">
    <property type="entry name" value="ARM-type_fold"/>
</dbReference>
<reference evidence="10" key="1">
    <citation type="submission" date="2015-08" db="UniProtKB">
        <authorList>
            <consortium name="WormBaseParasite"/>
        </authorList>
    </citation>
    <scope>IDENTIFICATION</scope>
</reference>
<dbReference type="PRINTS" id="PR00888">
    <property type="entry name" value="SM22CALPONIN"/>
</dbReference>
<feature type="domain" description="SEC7" evidence="8">
    <location>
        <begin position="693"/>
        <end position="882"/>
    </location>
</feature>
<evidence type="ECO:0000313" key="11">
    <source>
        <dbReference type="WBParaSite" id="TCONS_00010280.p1"/>
    </source>
</evidence>
<dbReference type="InterPro" id="IPR001715">
    <property type="entry name" value="CH_dom"/>
</dbReference>
<evidence type="ECO:0000259" key="7">
    <source>
        <dbReference type="PROSITE" id="PS50021"/>
    </source>
</evidence>
<dbReference type="SUPFAM" id="SSF48425">
    <property type="entry name" value="Sec7 domain"/>
    <property type="match status" value="1"/>
</dbReference>
<dbReference type="Proteomes" id="UP000035681">
    <property type="component" value="Unplaced"/>
</dbReference>
<dbReference type="InterPro" id="IPR023394">
    <property type="entry name" value="Sec7_C_sf"/>
</dbReference>
<evidence type="ECO:0000256" key="6">
    <source>
        <dbReference type="ARBA" id="ARBA00023136"/>
    </source>
</evidence>
<name>A0A0K0EFK2_STRER</name>
<dbReference type="SMART" id="SM00222">
    <property type="entry name" value="Sec7"/>
    <property type="match status" value="1"/>
</dbReference>
<feature type="domain" description="Calponin-homology (CH)" evidence="7">
    <location>
        <begin position="23"/>
        <end position="131"/>
    </location>
</feature>
<evidence type="ECO:0000313" key="10">
    <source>
        <dbReference type="WBParaSite" id="SSTP_0000826500.1"/>
    </source>
</evidence>
<keyword evidence="5" id="KW-0653">Protein transport</keyword>
<dbReference type="FunFam" id="1.10.1000.11:FF:000003">
    <property type="entry name" value="Brefeldin A-inhibited guanine nucleotide-exchange protein 1"/>
    <property type="match status" value="1"/>
</dbReference>
<dbReference type="SUPFAM" id="SSF47576">
    <property type="entry name" value="Calponin-homology domain, CH-domain"/>
    <property type="match status" value="1"/>
</dbReference>
<keyword evidence="3" id="KW-0813">Transport</keyword>
<evidence type="ECO:0000313" key="9">
    <source>
        <dbReference type="Proteomes" id="UP000035681"/>
    </source>
</evidence>
<dbReference type="Pfam" id="PF20252">
    <property type="entry name" value="BIG2_C"/>
    <property type="match status" value="1"/>
</dbReference>
<dbReference type="WBParaSite" id="SSTP_0000826500.1">
    <property type="protein sequence ID" value="SSTP_0000826500.1"/>
    <property type="gene ID" value="SSTP_0000826500"/>
</dbReference>
<dbReference type="Pfam" id="PF01369">
    <property type="entry name" value="Sec7"/>
    <property type="match status" value="1"/>
</dbReference>
<dbReference type="Pfam" id="PF16213">
    <property type="entry name" value="DCB"/>
    <property type="match status" value="1"/>
</dbReference>
<dbReference type="Pfam" id="PF00307">
    <property type="entry name" value="CH"/>
    <property type="match status" value="1"/>
</dbReference>
<dbReference type="InterPro" id="IPR011989">
    <property type="entry name" value="ARM-like"/>
</dbReference>
<dbReference type="PANTHER" id="PTHR10663">
    <property type="entry name" value="GUANYL-NUCLEOTIDE EXCHANGE FACTOR"/>
    <property type="match status" value="1"/>
</dbReference>
<dbReference type="Gene3D" id="1.10.418.10">
    <property type="entry name" value="Calponin-like domain"/>
    <property type="match status" value="1"/>
</dbReference>
<dbReference type="Gene3D" id="1.25.10.10">
    <property type="entry name" value="Leucine-rich Repeat Variant"/>
    <property type="match status" value="1"/>
</dbReference>
<dbReference type="PANTHER" id="PTHR10663:SF375">
    <property type="entry name" value="LD29171P"/>
    <property type="match status" value="1"/>
</dbReference>
<evidence type="ECO:0000256" key="2">
    <source>
        <dbReference type="ARBA" id="ARBA00004496"/>
    </source>
</evidence>
<keyword evidence="9" id="KW-1185">Reference proteome</keyword>
<dbReference type="Pfam" id="PF09324">
    <property type="entry name" value="Sec7-like_HDS"/>
    <property type="match status" value="1"/>
</dbReference>
<comment type="subcellular location">
    <subcellularLocation>
        <location evidence="2">Cytoplasm</location>
    </subcellularLocation>
    <subcellularLocation>
        <location evidence="1">Membrane</location>
    </subcellularLocation>
</comment>
<dbReference type="PROSITE" id="PS50021">
    <property type="entry name" value="CH"/>
    <property type="match status" value="1"/>
</dbReference>
<dbReference type="GO" id="GO:0005737">
    <property type="term" value="C:cytoplasm"/>
    <property type="evidence" value="ECO:0007669"/>
    <property type="project" value="UniProtKB-SubCell"/>
</dbReference>
<dbReference type="GO" id="GO:0015031">
    <property type="term" value="P:protein transport"/>
    <property type="evidence" value="ECO:0007669"/>
    <property type="project" value="UniProtKB-KW"/>
</dbReference>
<dbReference type="GO" id="GO:0005085">
    <property type="term" value="F:guanyl-nucleotide exchange factor activity"/>
    <property type="evidence" value="ECO:0007669"/>
    <property type="project" value="InterPro"/>
</dbReference>
<dbReference type="InterPro" id="IPR035999">
    <property type="entry name" value="Sec7_dom_sf"/>
</dbReference>
<dbReference type="InterPro" id="IPR032629">
    <property type="entry name" value="DCB_dom"/>
</dbReference>
<dbReference type="InterPro" id="IPR000904">
    <property type="entry name" value="Sec7_dom"/>
</dbReference>
<evidence type="ECO:0000259" key="8">
    <source>
        <dbReference type="PROSITE" id="PS50190"/>
    </source>
</evidence>
<dbReference type="PROSITE" id="PS50190">
    <property type="entry name" value="SEC7"/>
    <property type="match status" value="1"/>
</dbReference>
<dbReference type="Gene3D" id="1.10.1000.11">
    <property type="entry name" value="Arf Nucleotide-binding Site Opener,domain 2"/>
    <property type="match status" value="1"/>
</dbReference>
<evidence type="ECO:0000256" key="5">
    <source>
        <dbReference type="ARBA" id="ARBA00022927"/>
    </source>
</evidence>
<dbReference type="AlphaFoldDB" id="A0A0K0EFK2"/>
<evidence type="ECO:0000256" key="1">
    <source>
        <dbReference type="ARBA" id="ARBA00004370"/>
    </source>
</evidence>
<organism evidence="10">
    <name type="scientific">Strongyloides stercoralis</name>
    <name type="common">Threadworm</name>
    <dbReference type="NCBI Taxonomy" id="6248"/>
    <lineage>
        <taxon>Eukaryota</taxon>
        <taxon>Metazoa</taxon>
        <taxon>Ecdysozoa</taxon>
        <taxon>Nematoda</taxon>
        <taxon>Chromadorea</taxon>
        <taxon>Rhabditida</taxon>
        <taxon>Tylenchina</taxon>
        <taxon>Panagrolaimomorpha</taxon>
        <taxon>Strongyloidoidea</taxon>
        <taxon>Strongyloididae</taxon>
        <taxon>Strongyloides</taxon>
    </lineage>
</organism>
<dbReference type="InterPro" id="IPR015403">
    <property type="entry name" value="Mon2/Sec7/BIG1-like_HDS"/>
</dbReference>